<evidence type="ECO:0000256" key="6">
    <source>
        <dbReference type="RuleBase" id="RU362116"/>
    </source>
</evidence>
<evidence type="ECO:0000256" key="5">
    <source>
        <dbReference type="ARBA" id="ARBA00040228"/>
    </source>
</evidence>
<evidence type="ECO:0000259" key="7">
    <source>
        <dbReference type="Pfam" id="PF00460"/>
    </source>
</evidence>
<evidence type="ECO:0000259" key="8">
    <source>
        <dbReference type="Pfam" id="PF06429"/>
    </source>
</evidence>
<dbReference type="InterPro" id="IPR010930">
    <property type="entry name" value="Flg_bb/hook_C_dom"/>
</dbReference>
<organism evidence="10 11">
    <name type="scientific">Shewanella algae</name>
    <dbReference type="NCBI Taxonomy" id="38313"/>
    <lineage>
        <taxon>Bacteria</taxon>
        <taxon>Pseudomonadati</taxon>
        <taxon>Pseudomonadota</taxon>
        <taxon>Gammaproteobacteria</taxon>
        <taxon>Alteromonadales</taxon>
        <taxon>Shewanellaceae</taxon>
        <taxon>Shewanella</taxon>
    </lineage>
</organism>
<evidence type="ECO:0000313" key="10">
    <source>
        <dbReference type="EMBL" id="BCV44379.1"/>
    </source>
</evidence>
<accession>A0AAD1K7W2</accession>
<dbReference type="NCBIfam" id="TIGR03506">
    <property type="entry name" value="FlgEFG_subfam"/>
    <property type="match status" value="1"/>
</dbReference>
<evidence type="ECO:0000256" key="3">
    <source>
        <dbReference type="ARBA" id="ARBA00023143"/>
    </source>
</evidence>
<dbReference type="Pfam" id="PF00460">
    <property type="entry name" value="Flg_bb_rod"/>
    <property type="match status" value="1"/>
</dbReference>
<evidence type="ECO:0000256" key="2">
    <source>
        <dbReference type="ARBA" id="ARBA00009677"/>
    </source>
</evidence>
<dbReference type="EMBL" id="AP024613">
    <property type="protein sequence ID" value="BCV44379.1"/>
    <property type="molecule type" value="Genomic_DNA"/>
</dbReference>
<keyword evidence="10" id="KW-0969">Cilium</keyword>
<evidence type="ECO:0000259" key="9">
    <source>
        <dbReference type="Pfam" id="PF22692"/>
    </source>
</evidence>
<evidence type="ECO:0000256" key="4">
    <source>
        <dbReference type="ARBA" id="ARBA00038560"/>
    </source>
</evidence>
<dbReference type="InterPro" id="IPR037925">
    <property type="entry name" value="FlgE/F/G-like"/>
</dbReference>
<dbReference type="InterPro" id="IPR001444">
    <property type="entry name" value="Flag_bb_rod_N"/>
</dbReference>
<comment type="subunit">
    <text evidence="4 6">The basal body constitutes a major portion of the flagellar organelle and consists of five rings (E,L,P,S, and M) mounted on a central rod. The rod consists of about 26 subunits of FlgG in the distal portion, and FlgB, FlgC and FlgF are thought to build up the proximal portion of the rod with about 6 subunits each.</text>
</comment>
<dbReference type="NCBIfam" id="TIGR02490">
    <property type="entry name" value="flgF"/>
    <property type="match status" value="1"/>
</dbReference>
<feature type="domain" description="Flagellar basal body rod protein N-terminal" evidence="7">
    <location>
        <begin position="10"/>
        <end position="40"/>
    </location>
</feature>
<name>A0AAD1K7W2_9GAMM</name>
<evidence type="ECO:0000256" key="1">
    <source>
        <dbReference type="ARBA" id="ARBA00004117"/>
    </source>
</evidence>
<reference evidence="10" key="1">
    <citation type="submission" date="2021-05" db="EMBL/GenBank/DDBJ databases">
        <title>Molecular characterization for Shewanella algae harboring chromosomal blaOXA-55-like strains isolated from clinical and environment sample.</title>
        <authorList>
            <person name="Ohama Y."/>
            <person name="Aoki K."/>
            <person name="Harada S."/>
            <person name="Moriya K."/>
            <person name="Ishii Y."/>
            <person name="Tateda K."/>
        </authorList>
    </citation>
    <scope>NUCLEOTIDE SEQUENCE</scope>
    <source>
        <strain evidence="10">TUM17379</strain>
    </source>
</reference>
<dbReference type="InterPro" id="IPR053967">
    <property type="entry name" value="LlgE_F_G-like_D1"/>
</dbReference>
<dbReference type="NCBIfam" id="NF009280">
    <property type="entry name" value="PRK12640.1"/>
    <property type="match status" value="1"/>
</dbReference>
<dbReference type="PANTHER" id="PTHR30435:SF18">
    <property type="entry name" value="FLAGELLAR BASAL-BODY ROD PROTEIN FLGF"/>
    <property type="match status" value="1"/>
</dbReference>
<comment type="similarity">
    <text evidence="2 6">Belongs to the flagella basal body rod proteins family.</text>
</comment>
<dbReference type="Pfam" id="PF06429">
    <property type="entry name" value="Flg_bbr_C"/>
    <property type="match status" value="1"/>
</dbReference>
<sequence>MTEQQVDKLLYVAMTGAKQNMNALAVRGNNLANANTDGFKSDMAQARAMQAFGEGLPTRVFAMTESPSANFQSGPIKSTGRDLDIAIKDQGWIAVQAADGSEAYTRSGSLSFDTTGLLRNDRGNPVMGDNGPIVLPLPIDKIQIATDGTISIRPQGATAEVIEEVGRIKLVNPGNQNLMRGEDGLFRTLDGNPAAADPFVNVESGAVEGSNVNAVDEMVNLIELQRQFELQVKMMKTAEENDKSSASLMRIS</sequence>
<dbReference type="Proteomes" id="UP000825078">
    <property type="component" value="Chromosome"/>
</dbReference>
<dbReference type="InterPro" id="IPR012836">
    <property type="entry name" value="FlgF"/>
</dbReference>
<feature type="domain" description="Flagellar basal-body/hook protein C-terminal" evidence="8">
    <location>
        <begin position="204"/>
        <end position="248"/>
    </location>
</feature>
<protein>
    <recommendedName>
        <fullName evidence="5 6">Flagellar basal-body rod protein FlgF</fullName>
    </recommendedName>
</protein>
<dbReference type="InterPro" id="IPR020013">
    <property type="entry name" value="Flagellar_FlgE/F/G"/>
</dbReference>
<dbReference type="SUPFAM" id="SSF117143">
    <property type="entry name" value="Flagellar hook protein flgE"/>
    <property type="match status" value="1"/>
</dbReference>
<dbReference type="Pfam" id="PF22692">
    <property type="entry name" value="LlgE_F_G_D1"/>
    <property type="match status" value="1"/>
</dbReference>
<dbReference type="PANTHER" id="PTHR30435">
    <property type="entry name" value="FLAGELLAR PROTEIN"/>
    <property type="match status" value="1"/>
</dbReference>
<dbReference type="GO" id="GO:0030694">
    <property type="term" value="C:bacterial-type flagellum basal body, rod"/>
    <property type="evidence" value="ECO:0007669"/>
    <property type="project" value="UniProtKB-UniRule"/>
</dbReference>
<evidence type="ECO:0000313" key="11">
    <source>
        <dbReference type="Proteomes" id="UP000825078"/>
    </source>
</evidence>
<keyword evidence="3 6" id="KW-0975">Bacterial flagellum</keyword>
<comment type="subcellular location">
    <subcellularLocation>
        <location evidence="1 6">Bacterial flagellum basal body</location>
    </subcellularLocation>
</comment>
<proteinExistence type="inferred from homology"/>
<keyword evidence="10" id="KW-0282">Flagellum</keyword>
<dbReference type="AlphaFoldDB" id="A0AAD1K7W2"/>
<feature type="domain" description="Flagellar hook protein FlgE/F/G-like D1" evidence="9">
    <location>
        <begin position="86"/>
        <end position="151"/>
    </location>
</feature>
<dbReference type="GO" id="GO:0071978">
    <property type="term" value="P:bacterial-type flagellum-dependent swarming motility"/>
    <property type="evidence" value="ECO:0007669"/>
    <property type="project" value="TreeGrafter"/>
</dbReference>
<keyword evidence="10" id="KW-0966">Cell projection</keyword>
<gene>
    <name evidence="10" type="primary">flgF</name>
    <name evidence="10" type="ORF">TUM17379_13970</name>
</gene>